<evidence type="ECO:0000313" key="3">
    <source>
        <dbReference type="Proteomes" id="UP000605970"/>
    </source>
</evidence>
<keyword evidence="1" id="KW-0472">Membrane</keyword>
<reference evidence="2" key="1">
    <citation type="journal article" date="2020" name="Ecol. Evol.">
        <title>Genome structure and content of the rice root-knot nematode (Meloidogyne graminicola).</title>
        <authorList>
            <person name="Phan N.T."/>
            <person name="Danchin E.G.J."/>
            <person name="Klopp C."/>
            <person name="Perfus-Barbeoch L."/>
            <person name="Kozlowski D.K."/>
            <person name="Koutsovoulos G.D."/>
            <person name="Lopez-Roques C."/>
            <person name="Bouchez O."/>
            <person name="Zahm M."/>
            <person name="Besnard G."/>
            <person name="Bellafiore S."/>
        </authorList>
    </citation>
    <scope>NUCLEOTIDE SEQUENCE</scope>
    <source>
        <strain evidence="2">VN-18</strain>
    </source>
</reference>
<sequence>MRVKKEAIFGLACENMIAQLNLIFAILLFVIMMIGYILAISEWDVLIKIFVNGQEIILGDVVVQN</sequence>
<keyword evidence="1" id="KW-1133">Transmembrane helix</keyword>
<dbReference type="EMBL" id="JABEBT010000253">
    <property type="protein sequence ID" value="KAF7623408.1"/>
    <property type="molecule type" value="Genomic_DNA"/>
</dbReference>
<gene>
    <name evidence="2" type="ORF">Mgra_00010267</name>
</gene>
<organism evidence="2 3">
    <name type="scientific">Meloidogyne graminicola</name>
    <dbReference type="NCBI Taxonomy" id="189291"/>
    <lineage>
        <taxon>Eukaryota</taxon>
        <taxon>Metazoa</taxon>
        <taxon>Ecdysozoa</taxon>
        <taxon>Nematoda</taxon>
        <taxon>Chromadorea</taxon>
        <taxon>Rhabditida</taxon>
        <taxon>Tylenchina</taxon>
        <taxon>Tylenchomorpha</taxon>
        <taxon>Tylenchoidea</taxon>
        <taxon>Meloidogynidae</taxon>
        <taxon>Meloidogyninae</taxon>
        <taxon>Meloidogyne</taxon>
    </lineage>
</organism>
<dbReference type="Proteomes" id="UP000605970">
    <property type="component" value="Unassembled WGS sequence"/>
</dbReference>
<comment type="caution">
    <text evidence="2">The sequence shown here is derived from an EMBL/GenBank/DDBJ whole genome shotgun (WGS) entry which is preliminary data.</text>
</comment>
<feature type="transmembrane region" description="Helical" evidence="1">
    <location>
        <begin position="20"/>
        <end position="40"/>
    </location>
</feature>
<proteinExistence type="predicted"/>
<protein>
    <submittedName>
        <fullName evidence="2">Uncharacterized protein</fullName>
    </submittedName>
</protein>
<accession>A0A8S9Z5N5</accession>
<keyword evidence="1" id="KW-0812">Transmembrane</keyword>
<keyword evidence="3" id="KW-1185">Reference proteome</keyword>
<dbReference type="AlphaFoldDB" id="A0A8S9Z5N5"/>
<evidence type="ECO:0000313" key="2">
    <source>
        <dbReference type="EMBL" id="KAF7623408.1"/>
    </source>
</evidence>
<evidence type="ECO:0000256" key="1">
    <source>
        <dbReference type="SAM" id="Phobius"/>
    </source>
</evidence>
<name>A0A8S9Z5N5_9BILA</name>